<sequence length="260" mass="29338">MCILSTLGNGLVILIIIRNKTALKDGFNVLLLLLALGDFFIGFGNGSRVVQCLLNSANLFSVTPINCFAFDFALLLGINLSQLIMFLIAVDRFIYMRRLDGSAPTSIRSCYITLGWSALYREYYSCMTTFFSATILVAYAFTFLSYWATMKKMSLPTVYRERRIARTLVLVVLAYLICWCLPKFITTVHRWTGSHCDISVITSSIGYLDAMNSVVNVAIYGCTHRPIRNGMASILRIESVKFAKNKIFSLYGLPNQDRRE</sequence>
<keyword evidence="4 10" id="KW-1133">Transmembrane helix</keyword>
<evidence type="ECO:0000313" key="13">
    <source>
        <dbReference type="Proteomes" id="UP001175271"/>
    </source>
</evidence>
<evidence type="ECO:0000256" key="7">
    <source>
        <dbReference type="ARBA" id="ARBA00023170"/>
    </source>
</evidence>
<evidence type="ECO:0000256" key="5">
    <source>
        <dbReference type="ARBA" id="ARBA00023040"/>
    </source>
</evidence>
<dbReference type="InterPro" id="IPR000276">
    <property type="entry name" value="GPCR_Rhodpsn"/>
</dbReference>
<evidence type="ECO:0000256" key="4">
    <source>
        <dbReference type="ARBA" id="ARBA00022989"/>
    </source>
</evidence>
<dbReference type="Gene3D" id="1.20.1070.10">
    <property type="entry name" value="Rhodopsin 7-helix transmembrane proteins"/>
    <property type="match status" value="2"/>
</dbReference>
<dbReference type="InterPro" id="IPR017452">
    <property type="entry name" value="GPCR_Rhodpsn_7TM"/>
</dbReference>
<dbReference type="InterPro" id="IPR050569">
    <property type="entry name" value="TAAR"/>
</dbReference>
<keyword evidence="2" id="KW-1003">Cell membrane</keyword>
<feature type="transmembrane region" description="Helical" evidence="10">
    <location>
        <begin position="123"/>
        <end position="144"/>
    </location>
</feature>
<evidence type="ECO:0000259" key="11">
    <source>
        <dbReference type="PROSITE" id="PS50262"/>
    </source>
</evidence>
<dbReference type="Proteomes" id="UP001175271">
    <property type="component" value="Unassembled WGS sequence"/>
</dbReference>
<gene>
    <name evidence="12" type="ORF">QR680_016151</name>
</gene>
<dbReference type="GO" id="GO:0005886">
    <property type="term" value="C:plasma membrane"/>
    <property type="evidence" value="ECO:0007669"/>
    <property type="project" value="UniProtKB-SubCell"/>
</dbReference>
<organism evidence="12 13">
    <name type="scientific">Steinernema hermaphroditum</name>
    <dbReference type="NCBI Taxonomy" id="289476"/>
    <lineage>
        <taxon>Eukaryota</taxon>
        <taxon>Metazoa</taxon>
        <taxon>Ecdysozoa</taxon>
        <taxon>Nematoda</taxon>
        <taxon>Chromadorea</taxon>
        <taxon>Rhabditida</taxon>
        <taxon>Tylenchina</taxon>
        <taxon>Panagrolaimomorpha</taxon>
        <taxon>Strongyloidoidea</taxon>
        <taxon>Steinernematidae</taxon>
        <taxon>Steinernema</taxon>
    </lineage>
</organism>
<dbReference type="AlphaFoldDB" id="A0AA39HA86"/>
<dbReference type="PROSITE" id="PS00237">
    <property type="entry name" value="G_PROTEIN_RECEP_F1_1"/>
    <property type="match status" value="1"/>
</dbReference>
<evidence type="ECO:0000256" key="10">
    <source>
        <dbReference type="SAM" id="Phobius"/>
    </source>
</evidence>
<feature type="transmembrane region" description="Helical" evidence="10">
    <location>
        <begin position="68"/>
        <end position="90"/>
    </location>
</feature>
<comment type="similarity">
    <text evidence="9">Belongs to the G-protein coupled receptor 1 family.</text>
</comment>
<proteinExistence type="inferred from homology"/>
<feature type="domain" description="G-protein coupled receptors family 1 profile" evidence="11">
    <location>
        <begin position="110"/>
        <end position="220"/>
    </location>
</feature>
<feature type="transmembrane region" description="Helical" evidence="10">
    <location>
        <begin position="164"/>
        <end position="181"/>
    </location>
</feature>
<name>A0AA39HA86_9BILA</name>
<comment type="subcellular location">
    <subcellularLocation>
        <location evidence="1">Cell membrane</location>
        <topology evidence="1">Multi-pass membrane protein</topology>
    </subcellularLocation>
</comment>
<evidence type="ECO:0000256" key="1">
    <source>
        <dbReference type="ARBA" id="ARBA00004651"/>
    </source>
</evidence>
<evidence type="ECO:0000313" key="12">
    <source>
        <dbReference type="EMBL" id="KAK0402113.1"/>
    </source>
</evidence>
<dbReference type="PANTHER" id="PTHR24249">
    <property type="entry name" value="HISTAMINE RECEPTOR-RELATED G-PROTEIN COUPLED RECEPTOR"/>
    <property type="match status" value="1"/>
</dbReference>
<keyword evidence="7 9" id="KW-0675">Receptor</keyword>
<keyword evidence="8 9" id="KW-0807">Transducer</keyword>
<evidence type="ECO:0000256" key="9">
    <source>
        <dbReference type="RuleBase" id="RU000688"/>
    </source>
</evidence>
<dbReference type="PROSITE" id="PS50262">
    <property type="entry name" value="G_PROTEIN_RECEP_F1_2"/>
    <property type="match status" value="2"/>
</dbReference>
<evidence type="ECO:0000256" key="3">
    <source>
        <dbReference type="ARBA" id="ARBA00022692"/>
    </source>
</evidence>
<dbReference type="SUPFAM" id="SSF81321">
    <property type="entry name" value="Family A G protein-coupled receptor-like"/>
    <property type="match status" value="1"/>
</dbReference>
<keyword evidence="5 9" id="KW-0297">G-protein coupled receptor</keyword>
<comment type="caution">
    <text evidence="12">The sequence shown here is derived from an EMBL/GenBank/DDBJ whole genome shotgun (WGS) entry which is preliminary data.</text>
</comment>
<dbReference type="SMART" id="SM01381">
    <property type="entry name" value="7TM_GPCR_Srsx"/>
    <property type="match status" value="1"/>
</dbReference>
<reference evidence="12" key="1">
    <citation type="submission" date="2023-06" db="EMBL/GenBank/DDBJ databases">
        <title>Genomic analysis of the entomopathogenic nematode Steinernema hermaphroditum.</title>
        <authorList>
            <person name="Schwarz E.M."/>
            <person name="Heppert J.K."/>
            <person name="Baniya A."/>
            <person name="Schwartz H.T."/>
            <person name="Tan C.-H."/>
            <person name="Antoshechkin I."/>
            <person name="Sternberg P.W."/>
            <person name="Goodrich-Blair H."/>
            <person name="Dillman A.R."/>
        </authorList>
    </citation>
    <scope>NUCLEOTIDE SEQUENCE</scope>
    <source>
        <strain evidence="12">PS9179</strain>
        <tissue evidence="12">Whole animal</tissue>
    </source>
</reference>
<dbReference type="CDD" id="cd00637">
    <property type="entry name" value="7tm_classA_rhodopsin-like"/>
    <property type="match status" value="1"/>
</dbReference>
<keyword evidence="13" id="KW-1185">Reference proteome</keyword>
<protein>
    <recommendedName>
        <fullName evidence="11">G-protein coupled receptors family 1 profile domain-containing protein</fullName>
    </recommendedName>
</protein>
<dbReference type="EMBL" id="JAUCMV010000004">
    <property type="protein sequence ID" value="KAK0402113.1"/>
    <property type="molecule type" value="Genomic_DNA"/>
</dbReference>
<accession>A0AA39HA86</accession>
<dbReference type="PRINTS" id="PR00237">
    <property type="entry name" value="GPCRRHODOPSN"/>
</dbReference>
<evidence type="ECO:0000256" key="8">
    <source>
        <dbReference type="ARBA" id="ARBA00023224"/>
    </source>
</evidence>
<feature type="domain" description="G-protein coupled receptors family 1 profile" evidence="11">
    <location>
        <begin position="8"/>
        <end position="104"/>
    </location>
</feature>
<evidence type="ECO:0000256" key="2">
    <source>
        <dbReference type="ARBA" id="ARBA00022475"/>
    </source>
</evidence>
<keyword evidence="3 9" id="KW-0812">Transmembrane</keyword>
<dbReference type="GO" id="GO:0004930">
    <property type="term" value="F:G protein-coupled receptor activity"/>
    <property type="evidence" value="ECO:0007669"/>
    <property type="project" value="UniProtKB-KW"/>
</dbReference>
<keyword evidence="6 10" id="KW-0472">Membrane</keyword>
<feature type="transmembrane region" description="Helical" evidence="10">
    <location>
        <begin position="27"/>
        <end position="48"/>
    </location>
</feature>
<evidence type="ECO:0000256" key="6">
    <source>
        <dbReference type="ARBA" id="ARBA00023136"/>
    </source>
</evidence>